<evidence type="ECO:0000256" key="5">
    <source>
        <dbReference type="ARBA" id="ARBA00022771"/>
    </source>
</evidence>
<dbReference type="EMBL" id="HBUE01328000">
    <property type="protein sequence ID" value="CAG6591689.1"/>
    <property type="molecule type" value="Transcribed_RNA"/>
</dbReference>
<comment type="catalytic activity">
    <reaction evidence="1 10">
        <text>S-ubiquitinyl-[E2 ubiquitin-conjugating enzyme]-L-cysteine + [acceptor protein]-L-lysine = [E2 ubiquitin-conjugating enzyme]-L-cysteine + N(6)-ubiquitinyl-[acceptor protein]-L-lysine.</text>
        <dbReference type="EC" id="2.3.2.27"/>
    </reaction>
</comment>
<accession>A0A8D8CTD0</accession>
<dbReference type="InterPro" id="IPR055194">
    <property type="entry name" value="UBR1-like_WH"/>
</dbReference>
<keyword evidence="5 10" id="KW-0863">Zinc-finger</keyword>
<dbReference type="Gene3D" id="1.10.10.2670">
    <property type="entry name" value="E3 ubiquitin-protein ligase"/>
    <property type="match status" value="1"/>
</dbReference>
<organism evidence="12">
    <name type="scientific">Culex pipiens</name>
    <name type="common">House mosquito</name>
    <dbReference type="NCBI Taxonomy" id="7175"/>
    <lineage>
        <taxon>Eukaryota</taxon>
        <taxon>Metazoa</taxon>
        <taxon>Ecdysozoa</taxon>
        <taxon>Arthropoda</taxon>
        <taxon>Hexapoda</taxon>
        <taxon>Insecta</taxon>
        <taxon>Pterygota</taxon>
        <taxon>Neoptera</taxon>
        <taxon>Endopterygota</taxon>
        <taxon>Diptera</taxon>
        <taxon>Nematocera</taxon>
        <taxon>Culicoidea</taxon>
        <taxon>Culicidae</taxon>
        <taxon>Culicinae</taxon>
        <taxon>Culicini</taxon>
        <taxon>Culex</taxon>
        <taxon>Culex</taxon>
    </lineage>
</organism>
<dbReference type="GO" id="GO:0061630">
    <property type="term" value="F:ubiquitin protein ligase activity"/>
    <property type="evidence" value="ECO:0007669"/>
    <property type="project" value="UniProtKB-UniRule"/>
</dbReference>
<dbReference type="InterPro" id="IPR044046">
    <property type="entry name" value="E3_ligase_UBR-like_C"/>
</dbReference>
<dbReference type="SMART" id="SM00396">
    <property type="entry name" value="ZnF_UBR1"/>
    <property type="match status" value="1"/>
</dbReference>
<evidence type="ECO:0000256" key="6">
    <source>
        <dbReference type="ARBA" id="ARBA00022786"/>
    </source>
</evidence>
<dbReference type="InterPro" id="IPR036390">
    <property type="entry name" value="WH_DNA-bd_sf"/>
</dbReference>
<keyword evidence="6 10" id="KW-0833">Ubl conjugation pathway</keyword>
<comment type="pathway">
    <text evidence="2 10">Protein modification; protein ubiquitination.</text>
</comment>
<evidence type="ECO:0000256" key="4">
    <source>
        <dbReference type="ARBA" id="ARBA00022723"/>
    </source>
</evidence>
<sequence length="1759" mass="201804">MFEIQKAEAMINPLKEWRMKFETNSLASHDFVSFFHSSASNFIQIEQKANSDLGSYNFDERNAKHGVIELIEKFICGDNSQSFLERLKSRASEASVCGRVFKIGEPTYSCRECSMDPTCVLCSSCFKKSSHRLHKYKMSTSGGGGCCDCGDSEAWKRDPSCEEHSAIIPEILDSTIVTDKNDKCSEIVFKAILNYCVKNLQIQSDSSLAELGESEDEDVYCTILYNDETHTFEQVIQTLTSMVKCTQKEAIEYVTSIDREGRAVVKCATFEICKKLKEDIENKVIRSTMTAKASPLKVTVLHKSEVAYQHLAMMLLGWFQDFLTKHSSFRSTFCRIVVEANVNYHLKQILSNDHKLWKSARTCWHRLLISGMLMEYENKKTLAVMFTKLYANLMQDFIRDDHYHSFSVVSLSVQLFTVPTIAHHLIAHDLAFFKLMHTFYSESIEKYVKNKQLQFAKNTSTMNVFKRASYILIDLKYLLSFKPEVWTQELRTGFLHGVQILIRLLKCMQGMDAVTRQLGQHMEYEPEWETAFTLHLKLSHLITLVLDWCSTDKVVLVKVYRMLLAALTEIKFVVSETKVEMKELADHSASCLMYDVASKPVSIHLPLTRFLAGLYVHFEKFDLTFDTVATSSTDKPTPEQIIEPVLCTRTMISQVYAGMWRRNGYSLLNQLYFYRNVKCRFEMLDRDIVILQIGASLIESNEFLIHILSKFNLIEWTYDNFEPANTTNPEEDTTRQTINMVDELLELLIIIVGERYVPGIGMITEDDRIKKEIVQQLCIKPYSHSELNRALNEDTSSETGMENVIDEIATFEKPTRSDMKGVYKLKSQFFNWYNMYFYHFSKEDKSKSEEAQRKRCKEKNVLVCCPPPELPRLTQSFSMLVNLLQCDVMLVIMQTVLKRALDLKAITFSESHVQRVLHLIGYAIQEEESGFYPFLKFIDRSNKINLLSALEDLINNPRVESQRDLLLWTVQKLKDVTLKFQDRKMDEDLCSEGKQQTTSLTQVEGERLEKEERAKLAAKRRAQILAQMQNAQKNFMTSNAELFEVNDEEEKGHKSSTMEWATNDESDEQSCIGKNRKTQRIEEARYRCILCSEESAVTKSGECMVYAAFVQKSSVLSRYQQTDEQGQLKYLETSIHPSPHVTTCGHVMHAACFEKYFSNEMVKENRRPYRNRTPVLFDIEKKEFLCPLCRFLSNALLPLLPTLNSFNNIGSAPLSVPDAMDFSSWYTSMDGFIVEFRNANDKQMEVPQNTDEFEERTALFLQVYEEAVIPKLESLVGEPVYTKESISASLVSNSIEEYVRKFCAAVHDVAPFPTTPSKNFEEYLVTWLSCAYTIESLEMLLRATDKSLSGELSIRYSSCLSGFVRVSAMLGNSIKRSNPSLVNYVCDLHDTLTGKKASSFLEWDLFSMMTSLIFSTRCVLFSTDDTIPKGNTVDHAILTALFLVNALRIVITHDMHFQHAMDTDYDITTSDNCAEESSLDLANIFKKYNIFYDPESQQLPANIVLYLAQAVKDQSQTFLRCCCLFFHALTDIELPGGDSFEAMASYLGLETDVCKYFNDETYSQFIYVLISANLPELQAVKQNIRKKQSEDIVPIIQAIPPVRQLIDLPEDYSDLINSVSLFTCPNNVRDDSRNPTMCLVCGEILCSQSFCCQKELDKNSVGSCTYHVHTCGAGIGIFLRIRDSEILLLGMNKGCFIPAPYLDEYGETDQGLRRGNPLRLCKERYKKLHIIWLSHGIHEEITRRTETQQTLFATQWQNL</sequence>
<evidence type="ECO:0000256" key="7">
    <source>
        <dbReference type="ARBA" id="ARBA00022833"/>
    </source>
</evidence>
<dbReference type="GO" id="GO:0008270">
    <property type="term" value="F:zinc ion binding"/>
    <property type="evidence" value="ECO:0007669"/>
    <property type="project" value="UniProtKB-UniRule"/>
</dbReference>
<keyword evidence="4 10" id="KW-0479">Metal-binding</keyword>
<dbReference type="FunFam" id="2.10.110.30:FF:000001">
    <property type="entry name" value="E3 ubiquitin-protein ligase UBR2 isoform 1"/>
    <property type="match status" value="1"/>
</dbReference>
<dbReference type="Gene3D" id="3.30.1390.10">
    <property type="match status" value="1"/>
</dbReference>
<dbReference type="SUPFAM" id="SSF54736">
    <property type="entry name" value="ClpS-like"/>
    <property type="match status" value="1"/>
</dbReference>
<evidence type="ECO:0000256" key="10">
    <source>
        <dbReference type="RuleBase" id="RU366018"/>
    </source>
</evidence>
<dbReference type="FunFam" id="3.30.1390.10:FF:000009">
    <property type="entry name" value="E3 ubiquitin-protein ligase UBR1"/>
    <property type="match status" value="1"/>
</dbReference>
<dbReference type="GO" id="GO:0016567">
    <property type="term" value="P:protein ubiquitination"/>
    <property type="evidence" value="ECO:0007669"/>
    <property type="project" value="UniProtKB-UniRule"/>
</dbReference>
<evidence type="ECO:0000256" key="2">
    <source>
        <dbReference type="ARBA" id="ARBA00004906"/>
    </source>
</evidence>
<feature type="domain" description="UBR-type" evidence="11">
    <location>
        <begin position="95"/>
        <end position="166"/>
    </location>
</feature>
<dbReference type="GO" id="GO:0000151">
    <property type="term" value="C:ubiquitin ligase complex"/>
    <property type="evidence" value="ECO:0007669"/>
    <property type="project" value="TreeGrafter"/>
</dbReference>
<dbReference type="Pfam" id="PF22960">
    <property type="entry name" value="WHD_UBR1"/>
    <property type="match status" value="1"/>
</dbReference>
<dbReference type="Pfam" id="PF18995">
    <property type="entry name" value="PRT6_C"/>
    <property type="match status" value="1"/>
</dbReference>
<dbReference type="EC" id="2.3.2.27" evidence="10"/>
<evidence type="ECO:0000256" key="3">
    <source>
        <dbReference type="ARBA" id="ARBA00022679"/>
    </source>
</evidence>
<feature type="zinc finger region" description="UBR-type" evidence="9">
    <location>
        <begin position="95"/>
        <end position="166"/>
    </location>
</feature>
<reference evidence="12" key="1">
    <citation type="submission" date="2021-05" db="EMBL/GenBank/DDBJ databases">
        <authorList>
            <person name="Alioto T."/>
            <person name="Alioto T."/>
            <person name="Gomez Garrido J."/>
        </authorList>
    </citation>
    <scope>NUCLEOTIDE SEQUENCE</scope>
</reference>
<dbReference type="UniPathway" id="UPA00143"/>
<comment type="similarity">
    <text evidence="8 10">Belongs to the E3 ubiquitin-protein ligase UBR1-like family.</text>
</comment>
<comment type="function">
    <text evidence="10">Ubiquitin ligase protein which is a component of the N-end rule pathway. Recognizes and binds to proteins bearing specific N-terminal residues that are destabilizing according to the N-end rule, leading to their ubiquitination and subsequent degradation.</text>
</comment>
<name>A0A8D8CTD0_CULPI</name>
<dbReference type="EMBL" id="HBUE01139608">
    <property type="protein sequence ID" value="CAG6500124.1"/>
    <property type="molecule type" value="Transcribed_RNA"/>
</dbReference>
<keyword evidence="7 10" id="KW-0862">Zinc</keyword>
<evidence type="ECO:0000256" key="1">
    <source>
        <dbReference type="ARBA" id="ARBA00000900"/>
    </source>
</evidence>
<dbReference type="InterPro" id="IPR042065">
    <property type="entry name" value="E3_ELL-like"/>
</dbReference>
<dbReference type="SUPFAM" id="SSF46785">
    <property type="entry name" value="Winged helix' DNA-binding domain"/>
    <property type="match status" value="1"/>
</dbReference>
<dbReference type="Pfam" id="PF02207">
    <property type="entry name" value="zf-UBR"/>
    <property type="match status" value="1"/>
</dbReference>
<evidence type="ECO:0000256" key="9">
    <source>
        <dbReference type="PROSITE-ProRule" id="PRU00508"/>
    </source>
</evidence>
<dbReference type="InterPro" id="IPR003769">
    <property type="entry name" value="ClpS_core"/>
</dbReference>
<dbReference type="Gene3D" id="2.10.110.30">
    <property type="match status" value="1"/>
</dbReference>
<proteinExistence type="inferred from homology"/>
<dbReference type="PANTHER" id="PTHR21497:SF24">
    <property type="entry name" value="E3 UBIQUITIN-PROTEIN LIGASE UBR1"/>
    <property type="match status" value="1"/>
</dbReference>
<evidence type="ECO:0000313" key="12">
    <source>
        <dbReference type="EMBL" id="CAG6500124.1"/>
    </source>
</evidence>
<dbReference type="EMBL" id="HBUE01221352">
    <property type="protein sequence ID" value="CAG6539637.1"/>
    <property type="molecule type" value="Transcribed_RNA"/>
</dbReference>
<protein>
    <recommendedName>
        <fullName evidence="10">E3 ubiquitin-protein ligase</fullName>
        <ecNumber evidence="10">2.3.2.27</ecNumber>
    </recommendedName>
</protein>
<dbReference type="PANTHER" id="PTHR21497">
    <property type="entry name" value="UBIQUITIN LIGASE E3 ALPHA-RELATED"/>
    <property type="match status" value="1"/>
</dbReference>
<evidence type="ECO:0000259" key="11">
    <source>
        <dbReference type="PROSITE" id="PS51157"/>
    </source>
</evidence>
<dbReference type="PROSITE" id="PS51157">
    <property type="entry name" value="ZF_UBR"/>
    <property type="match status" value="1"/>
</dbReference>
<dbReference type="GO" id="GO:0005737">
    <property type="term" value="C:cytoplasm"/>
    <property type="evidence" value="ECO:0007669"/>
    <property type="project" value="TreeGrafter"/>
</dbReference>
<keyword evidence="3 10" id="KW-0808">Transferase</keyword>
<dbReference type="Pfam" id="PF02617">
    <property type="entry name" value="ClpS"/>
    <property type="match status" value="1"/>
</dbReference>
<evidence type="ECO:0000256" key="8">
    <source>
        <dbReference type="ARBA" id="ARBA00046341"/>
    </source>
</evidence>
<dbReference type="InterPro" id="IPR003126">
    <property type="entry name" value="Znf_UBR"/>
</dbReference>
<dbReference type="GO" id="GO:0071596">
    <property type="term" value="P:ubiquitin-dependent protein catabolic process via the N-end rule pathway"/>
    <property type="evidence" value="ECO:0007669"/>
    <property type="project" value="UniProtKB-UniRule"/>
</dbReference>
<dbReference type="InterPro" id="IPR014719">
    <property type="entry name" value="Ribosomal_bL12_C/ClpS-like"/>
</dbReference>
<dbReference type="InterPro" id="IPR039164">
    <property type="entry name" value="UBR1-like"/>
</dbReference>